<feature type="compositionally biased region" description="Basic and acidic residues" evidence="1">
    <location>
        <begin position="9"/>
        <end position="24"/>
    </location>
</feature>
<sequence>MSDRSSGQDPDHKPNPANKGEKKQPKPKSVVQEAWTRLKAATVKLTEADGLELKLGNQFVDALMADSDQVIQTLKASYAALKECISGDLNDDAKLKATADLTSAINAFDSKMRSVKKAMPSEQNPKPKAKGKAAKK</sequence>
<evidence type="ECO:0000256" key="1">
    <source>
        <dbReference type="SAM" id="MobiDB-lite"/>
    </source>
</evidence>
<proteinExistence type="predicted"/>
<dbReference type="Proteomes" id="UP000186817">
    <property type="component" value="Unassembled WGS sequence"/>
</dbReference>
<dbReference type="AlphaFoldDB" id="A0A1Q9BR69"/>
<keyword evidence="3" id="KW-1185">Reference proteome</keyword>
<organism evidence="2 3">
    <name type="scientific">Symbiodinium microadriaticum</name>
    <name type="common">Dinoflagellate</name>
    <name type="synonym">Zooxanthella microadriatica</name>
    <dbReference type="NCBI Taxonomy" id="2951"/>
    <lineage>
        <taxon>Eukaryota</taxon>
        <taxon>Sar</taxon>
        <taxon>Alveolata</taxon>
        <taxon>Dinophyceae</taxon>
        <taxon>Suessiales</taxon>
        <taxon>Symbiodiniaceae</taxon>
        <taxon>Symbiodinium</taxon>
    </lineage>
</organism>
<name>A0A1Q9BR69_SYMMI</name>
<feature type="region of interest" description="Disordered" evidence="1">
    <location>
        <begin position="1"/>
        <end position="32"/>
    </location>
</feature>
<gene>
    <name evidence="2" type="ORF">AK812_SmicGene47676</name>
</gene>
<protein>
    <submittedName>
        <fullName evidence="2">Uncharacterized protein</fullName>
    </submittedName>
</protein>
<comment type="caution">
    <text evidence="2">The sequence shown here is derived from an EMBL/GenBank/DDBJ whole genome shotgun (WGS) entry which is preliminary data.</text>
</comment>
<dbReference type="OrthoDB" id="423298at2759"/>
<feature type="region of interest" description="Disordered" evidence="1">
    <location>
        <begin position="112"/>
        <end position="136"/>
    </location>
</feature>
<feature type="compositionally biased region" description="Basic residues" evidence="1">
    <location>
        <begin position="127"/>
        <end position="136"/>
    </location>
</feature>
<dbReference type="EMBL" id="LSRX01006124">
    <property type="protein sequence ID" value="OLP73187.1"/>
    <property type="molecule type" value="Genomic_DNA"/>
</dbReference>
<accession>A0A1Q9BR69</accession>
<reference evidence="2 3" key="1">
    <citation type="submission" date="2016-02" db="EMBL/GenBank/DDBJ databases">
        <title>Genome analysis of coral dinoflagellate symbionts highlights evolutionary adaptations to a symbiotic lifestyle.</title>
        <authorList>
            <person name="Aranda M."/>
            <person name="Li Y."/>
            <person name="Liew Y.J."/>
            <person name="Baumgarten S."/>
            <person name="Simakov O."/>
            <person name="Wilson M."/>
            <person name="Piel J."/>
            <person name="Ashoor H."/>
            <person name="Bougouffa S."/>
            <person name="Bajic V.B."/>
            <person name="Ryu T."/>
            <person name="Ravasi T."/>
            <person name="Bayer T."/>
            <person name="Micklem G."/>
            <person name="Kim H."/>
            <person name="Bhak J."/>
            <person name="Lajeunesse T.C."/>
            <person name="Voolstra C.R."/>
        </authorList>
    </citation>
    <scope>NUCLEOTIDE SEQUENCE [LARGE SCALE GENOMIC DNA]</scope>
    <source>
        <strain evidence="2 3">CCMP2467</strain>
    </source>
</reference>
<evidence type="ECO:0000313" key="2">
    <source>
        <dbReference type="EMBL" id="OLP73187.1"/>
    </source>
</evidence>
<evidence type="ECO:0000313" key="3">
    <source>
        <dbReference type="Proteomes" id="UP000186817"/>
    </source>
</evidence>